<comment type="caution">
    <text evidence="1">The sequence shown here is derived from an EMBL/GenBank/DDBJ whole genome shotgun (WGS) entry which is preliminary data.</text>
</comment>
<keyword evidence="2" id="KW-1185">Reference proteome</keyword>
<organism evidence="1 2">
    <name type="scientific">Rubus argutus</name>
    <name type="common">Southern blackberry</name>
    <dbReference type="NCBI Taxonomy" id="59490"/>
    <lineage>
        <taxon>Eukaryota</taxon>
        <taxon>Viridiplantae</taxon>
        <taxon>Streptophyta</taxon>
        <taxon>Embryophyta</taxon>
        <taxon>Tracheophyta</taxon>
        <taxon>Spermatophyta</taxon>
        <taxon>Magnoliopsida</taxon>
        <taxon>eudicotyledons</taxon>
        <taxon>Gunneridae</taxon>
        <taxon>Pentapetalae</taxon>
        <taxon>rosids</taxon>
        <taxon>fabids</taxon>
        <taxon>Rosales</taxon>
        <taxon>Rosaceae</taxon>
        <taxon>Rosoideae</taxon>
        <taxon>Rosoideae incertae sedis</taxon>
        <taxon>Rubus</taxon>
    </lineage>
</organism>
<evidence type="ECO:0000313" key="1">
    <source>
        <dbReference type="EMBL" id="KAK9935560.1"/>
    </source>
</evidence>
<evidence type="ECO:0000313" key="2">
    <source>
        <dbReference type="Proteomes" id="UP001457282"/>
    </source>
</evidence>
<protein>
    <submittedName>
        <fullName evidence="1">Uncharacterized protein</fullName>
    </submittedName>
</protein>
<reference evidence="1 2" key="1">
    <citation type="journal article" date="2023" name="G3 (Bethesda)">
        <title>A chromosome-length genome assembly and annotation of blackberry (Rubus argutus, cv. 'Hillquist').</title>
        <authorList>
            <person name="Bruna T."/>
            <person name="Aryal R."/>
            <person name="Dudchenko O."/>
            <person name="Sargent D.J."/>
            <person name="Mead D."/>
            <person name="Buti M."/>
            <person name="Cavallini A."/>
            <person name="Hytonen T."/>
            <person name="Andres J."/>
            <person name="Pham M."/>
            <person name="Weisz D."/>
            <person name="Mascagni F."/>
            <person name="Usai G."/>
            <person name="Natali L."/>
            <person name="Bassil N."/>
            <person name="Fernandez G.E."/>
            <person name="Lomsadze A."/>
            <person name="Armour M."/>
            <person name="Olukolu B."/>
            <person name="Poorten T."/>
            <person name="Britton C."/>
            <person name="Davik J."/>
            <person name="Ashrafi H."/>
            <person name="Aiden E.L."/>
            <person name="Borodovsky M."/>
            <person name="Worthington M."/>
        </authorList>
    </citation>
    <scope>NUCLEOTIDE SEQUENCE [LARGE SCALE GENOMIC DNA]</scope>
    <source>
        <strain evidence="1">PI 553951</strain>
    </source>
</reference>
<dbReference type="EMBL" id="JBEDUW010000004">
    <property type="protein sequence ID" value="KAK9935560.1"/>
    <property type="molecule type" value="Genomic_DNA"/>
</dbReference>
<dbReference type="Proteomes" id="UP001457282">
    <property type="component" value="Unassembled WGS sequence"/>
</dbReference>
<accession>A0AAW1XGS3</accession>
<proteinExistence type="predicted"/>
<name>A0AAW1XGS3_RUBAR</name>
<gene>
    <name evidence="1" type="ORF">M0R45_022659</name>
</gene>
<sequence>MVMEERWEVVGDTYCNSRLLGVTEPDERDDLSRTKFLMDIKAIIRRLAAQRPADHFDVDMLLTEKNWSVEEDEATIEFQYNEAYDVVSAMKSISDALSVLLVPIQTHSSLVDRILFQASNAAKNCDEDRKVLHMAVVVDLYVAEKIWD</sequence>
<dbReference type="AlphaFoldDB" id="A0AAW1XGS3"/>